<evidence type="ECO:0000313" key="2">
    <source>
        <dbReference type="EMBL" id="GAG36357.1"/>
    </source>
</evidence>
<protein>
    <submittedName>
        <fullName evidence="2">Uncharacterized protein</fullName>
    </submittedName>
</protein>
<comment type="caution">
    <text evidence="2">The sequence shown here is derived from an EMBL/GenBank/DDBJ whole genome shotgun (WGS) entry which is preliminary data.</text>
</comment>
<name>X0XLZ7_9ZZZZ</name>
<accession>X0XLZ7</accession>
<evidence type="ECO:0000256" key="1">
    <source>
        <dbReference type="SAM" id="Phobius"/>
    </source>
</evidence>
<keyword evidence="1" id="KW-0472">Membrane</keyword>
<dbReference type="AlphaFoldDB" id="X0XLZ7"/>
<proteinExistence type="predicted"/>
<gene>
    <name evidence="2" type="ORF">S01H1_70797</name>
</gene>
<dbReference type="EMBL" id="BARS01047100">
    <property type="protein sequence ID" value="GAG36357.1"/>
    <property type="molecule type" value="Genomic_DNA"/>
</dbReference>
<organism evidence="2">
    <name type="scientific">marine sediment metagenome</name>
    <dbReference type="NCBI Taxonomy" id="412755"/>
    <lineage>
        <taxon>unclassified sequences</taxon>
        <taxon>metagenomes</taxon>
        <taxon>ecological metagenomes</taxon>
    </lineage>
</organism>
<keyword evidence="1" id="KW-0812">Transmembrane</keyword>
<sequence length="60" mass="6483">MDAMVKFFRAHLSEQDREIIKIVALAFVVGGVCGAIFGAVLNHEIAEVNAARVAQEILCP</sequence>
<feature type="transmembrane region" description="Helical" evidence="1">
    <location>
        <begin position="20"/>
        <end position="41"/>
    </location>
</feature>
<keyword evidence="1" id="KW-1133">Transmembrane helix</keyword>
<reference evidence="2" key="1">
    <citation type="journal article" date="2014" name="Front. Microbiol.">
        <title>High frequency of phylogenetically diverse reductive dehalogenase-homologous genes in deep subseafloor sedimentary metagenomes.</title>
        <authorList>
            <person name="Kawai M."/>
            <person name="Futagami T."/>
            <person name="Toyoda A."/>
            <person name="Takaki Y."/>
            <person name="Nishi S."/>
            <person name="Hori S."/>
            <person name="Arai W."/>
            <person name="Tsubouchi T."/>
            <person name="Morono Y."/>
            <person name="Uchiyama I."/>
            <person name="Ito T."/>
            <person name="Fujiyama A."/>
            <person name="Inagaki F."/>
            <person name="Takami H."/>
        </authorList>
    </citation>
    <scope>NUCLEOTIDE SEQUENCE</scope>
    <source>
        <strain evidence="2">Expedition CK06-06</strain>
    </source>
</reference>